<reference evidence="3" key="1">
    <citation type="submission" date="2015-06" db="EMBL/GenBank/DDBJ databases">
        <title>Expansion of signal transduction pathways in fungi by whole-genome duplication.</title>
        <authorList>
            <consortium name="DOE Joint Genome Institute"/>
            <person name="Corrochano L.M."/>
            <person name="Kuo A."/>
            <person name="Marcet-Houben M."/>
            <person name="Polaino S."/>
            <person name="Salamov A."/>
            <person name="Villalobos J.M."/>
            <person name="Alvarez M.I."/>
            <person name="Avalos J."/>
            <person name="Benito E.P."/>
            <person name="Benoit I."/>
            <person name="Burger G."/>
            <person name="Camino L.P."/>
            <person name="Canovas D."/>
            <person name="Cerda-Olmedo E."/>
            <person name="Cheng J.-F."/>
            <person name="Dominguez A."/>
            <person name="Elias M."/>
            <person name="Eslava A.P."/>
            <person name="Glaser F."/>
            <person name="Grimwood J."/>
            <person name="Gutierrez G."/>
            <person name="Heitman J."/>
            <person name="Henrissat B."/>
            <person name="Iturriaga E.A."/>
            <person name="Lang B.F."/>
            <person name="Lavin J.L."/>
            <person name="Lee S."/>
            <person name="Li W."/>
            <person name="Lindquist E."/>
            <person name="Lopez-Garcia S."/>
            <person name="Luque E.M."/>
            <person name="Marcos A.T."/>
            <person name="Martin J."/>
            <person name="McCluskey K."/>
            <person name="Medina H.R."/>
            <person name="Miralles-Duran A."/>
            <person name="Miyazaki A."/>
            <person name="Munoz-Torres E."/>
            <person name="Oguiza J.A."/>
            <person name="Ohm R."/>
            <person name="Olmedo M."/>
            <person name="Orejas M."/>
            <person name="Ortiz-Castellanos L."/>
            <person name="Pisabarro A.G."/>
            <person name="Rodriguez-Romero J."/>
            <person name="Ruiz-Herrera J."/>
            <person name="Ruiz-Vazquez R."/>
            <person name="Sanz C."/>
            <person name="Schackwitz W."/>
            <person name="Schmutz J."/>
            <person name="Shahriari M."/>
            <person name="Shelest E."/>
            <person name="Silva-Franco F."/>
            <person name="Soanes D."/>
            <person name="Syed K."/>
            <person name="Tagua V.G."/>
            <person name="Talbot N.J."/>
            <person name="Thon M."/>
            <person name="De vries R.P."/>
            <person name="Wiebenga A."/>
            <person name="Yadav J.S."/>
            <person name="Braun E.L."/>
            <person name="Baker S."/>
            <person name="Garre V."/>
            <person name="Horwitz B."/>
            <person name="Torres-Martinez S."/>
            <person name="Idnurm A."/>
            <person name="Herrera-Estrella A."/>
            <person name="Gabaldon T."/>
            <person name="Grigoriev I.V."/>
        </authorList>
    </citation>
    <scope>NUCLEOTIDE SEQUENCE [LARGE SCALE GENOMIC DNA]</scope>
    <source>
        <strain evidence="3">NRRL 1555(-)</strain>
    </source>
</reference>
<feature type="compositionally biased region" description="Low complexity" evidence="1">
    <location>
        <begin position="8"/>
        <end position="30"/>
    </location>
</feature>
<dbReference type="GeneID" id="29004270"/>
<sequence length="364" mass="41688">MLRTEQTNNSNNNYRNIIPKNNSNINNNSNSNSTTGVFVLDPTAKPISHNQRSWSKPDGGKDNMSGIQRLLHFLLKNGGENLRKYLGKTINGNPFKASKIKTIINCRQYFLEQGVVRTTSQIKTRINKLVTMQYHDAYRVWNLRNKGSVEFDDSASGKRKSNRKLDLICPQFFDMKIIMDTIETKFPMMPNSNSPIASSDDEADEENDDEEADEAEAEAEDETVIEVSNRPLLSKRDSPRSSSPSSSSSSSSSPSPFTSLKPRVRGLGKKRNQTVAEILESQEESAEKRFRVFVERIKDYHDSRIALLTTKYENHRKDRLNKEREDREMDRALLLIKTKAEVFGWSEERFDEEIAKHINKETSN</sequence>
<proteinExistence type="predicted"/>
<accession>A0A167LX51</accession>
<feature type="compositionally biased region" description="Low complexity" evidence="1">
    <location>
        <begin position="240"/>
        <end position="256"/>
    </location>
</feature>
<name>A0A167LX51_PHYB8</name>
<dbReference type="Proteomes" id="UP000077315">
    <property type="component" value="Unassembled WGS sequence"/>
</dbReference>
<evidence type="ECO:0000313" key="2">
    <source>
        <dbReference type="EMBL" id="OAD71268.1"/>
    </source>
</evidence>
<dbReference type="RefSeq" id="XP_018289308.1">
    <property type="nucleotide sequence ID" value="XM_018443365.1"/>
</dbReference>
<feature type="region of interest" description="Disordered" evidence="1">
    <location>
        <begin position="1"/>
        <end position="30"/>
    </location>
</feature>
<feature type="compositionally biased region" description="Acidic residues" evidence="1">
    <location>
        <begin position="199"/>
        <end position="224"/>
    </location>
</feature>
<dbReference type="AlphaFoldDB" id="A0A167LX51"/>
<organism evidence="2 3">
    <name type="scientific">Phycomyces blakesleeanus (strain ATCC 8743b / DSM 1359 / FGSC 10004 / NBRC 33097 / NRRL 1555)</name>
    <dbReference type="NCBI Taxonomy" id="763407"/>
    <lineage>
        <taxon>Eukaryota</taxon>
        <taxon>Fungi</taxon>
        <taxon>Fungi incertae sedis</taxon>
        <taxon>Mucoromycota</taxon>
        <taxon>Mucoromycotina</taxon>
        <taxon>Mucoromycetes</taxon>
        <taxon>Mucorales</taxon>
        <taxon>Phycomycetaceae</taxon>
        <taxon>Phycomyces</taxon>
    </lineage>
</organism>
<feature type="region of interest" description="Disordered" evidence="1">
    <location>
        <begin position="186"/>
        <end position="271"/>
    </location>
</feature>
<gene>
    <name evidence="2" type="ORF">PHYBLDRAFT_78431</name>
</gene>
<protein>
    <submittedName>
        <fullName evidence="2">Uncharacterized protein</fullName>
    </submittedName>
</protein>
<keyword evidence="3" id="KW-1185">Reference proteome</keyword>
<evidence type="ECO:0000256" key="1">
    <source>
        <dbReference type="SAM" id="MobiDB-lite"/>
    </source>
</evidence>
<evidence type="ECO:0000313" key="3">
    <source>
        <dbReference type="Proteomes" id="UP000077315"/>
    </source>
</evidence>
<dbReference type="EMBL" id="KV440986">
    <property type="protein sequence ID" value="OAD71268.1"/>
    <property type="molecule type" value="Genomic_DNA"/>
</dbReference>
<dbReference type="InParanoid" id="A0A167LX51"/>
<dbReference type="VEuPathDB" id="FungiDB:PHYBLDRAFT_78431"/>
<feature type="compositionally biased region" description="Basic residues" evidence="1">
    <location>
        <begin position="262"/>
        <end position="271"/>
    </location>
</feature>